<feature type="transmembrane region" description="Helical" evidence="7">
    <location>
        <begin position="12"/>
        <end position="35"/>
    </location>
</feature>
<evidence type="ECO:0000256" key="5">
    <source>
        <dbReference type="ARBA" id="ARBA00022989"/>
    </source>
</evidence>
<evidence type="ECO:0000259" key="8">
    <source>
        <dbReference type="PROSITE" id="PS50928"/>
    </source>
</evidence>
<evidence type="ECO:0000256" key="4">
    <source>
        <dbReference type="ARBA" id="ARBA00022692"/>
    </source>
</evidence>
<dbReference type="PANTHER" id="PTHR43386">
    <property type="entry name" value="OLIGOPEPTIDE TRANSPORT SYSTEM PERMEASE PROTEIN APPC"/>
    <property type="match status" value="1"/>
</dbReference>
<keyword evidence="3" id="KW-1003">Cell membrane</keyword>
<keyword evidence="2 7" id="KW-0813">Transport</keyword>
<feature type="domain" description="ABC transmembrane type-1" evidence="8">
    <location>
        <begin position="74"/>
        <end position="263"/>
    </location>
</feature>
<dbReference type="PANTHER" id="PTHR43386:SF1">
    <property type="entry name" value="D,D-DIPEPTIDE TRANSPORT SYSTEM PERMEASE PROTEIN DDPC-RELATED"/>
    <property type="match status" value="1"/>
</dbReference>
<evidence type="ECO:0000256" key="6">
    <source>
        <dbReference type="ARBA" id="ARBA00023136"/>
    </source>
</evidence>
<dbReference type="InterPro" id="IPR000515">
    <property type="entry name" value="MetI-like"/>
</dbReference>
<sequence length="276" mass="29697">MHILLKNLMKDRLGRIGLLGVLVVVALSLLAPVIAPYEPTDMFSKNILNPPGSKFIFGTDEFGRDIFSRVIFGARVSLIVGIISVGIAATSGYILGLIAGYFEGNVDNVIMRLMDVLFAFPSILLALAIVSVLGPNLSNTMIAIGIVSTPVFTRTVRASVISVKSMEYITSAKAIGLKPLDIIMKHISPNIMAPFMVQVTLALSGAILTEASMSFLGLGIQPPNPSWGSMLNASRSYMELAPWTAIFPAIFIICTILSFNILGDSLRDILDPKLKL</sequence>
<evidence type="ECO:0000256" key="3">
    <source>
        <dbReference type="ARBA" id="ARBA00022475"/>
    </source>
</evidence>
<accession>A0ABT1NH75</accession>
<dbReference type="Pfam" id="PF00528">
    <property type="entry name" value="BPD_transp_1"/>
    <property type="match status" value="1"/>
</dbReference>
<dbReference type="InterPro" id="IPR035906">
    <property type="entry name" value="MetI-like_sf"/>
</dbReference>
<evidence type="ECO:0000256" key="1">
    <source>
        <dbReference type="ARBA" id="ARBA00004651"/>
    </source>
</evidence>
<keyword evidence="5 7" id="KW-1133">Transmembrane helix</keyword>
<dbReference type="EMBL" id="JAJEKE010000013">
    <property type="protein sequence ID" value="MCQ1530633.1"/>
    <property type="molecule type" value="Genomic_DNA"/>
</dbReference>
<feature type="transmembrane region" description="Helical" evidence="7">
    <location>
        <begin position="78"/>
        <end position="102"/>
    </location>
</feature>
<dbReference type="InterPro" id="IPR025966">
    <property type="entry name" value="OppC_N"/>
</dbReference>
<dbReference type="InterPro" id="IPR050366">
    <property type="entry name" value="BP-dependent_transpt_permease"/>
</dbReference>
<dbReference type="CDD" id="cd06261">
    <property type="entry name" value="TM_PBP2"/>
    <property type="match status" value="1"/>
</dbReference>
<keyword evidence="10" id="KW-1185">Reference proteome</keyword>
<comment type="subcellular location">
    <subcellularLocation>
        <location evidence="1 7">Cell membrane</location>
        <topology evidence="1 7">Multi-pass membrane protein</topology>
    </subcellularLocation>
</comment>
<evidence type="ECO:0000256" key="2">
    <source>
        <dbReference type="ARBA" id="ARBA00022448"/>
    </source>
</evidence>
<organism evidence="9 10">
    <name type="scientific">Lutispora saccharofermentans</name>
    <dbReference type="NCBI Taxonomy" id="3024236"/>
    <lineage>
        <taxon>Bacteria</taxon>
        <taxon>Bacillati</taxon>
        <taxon>Bacillota</taxon>
        <taxon>Clostridia</taxon>
        <taxon>Lutisporales</taxon>
        <taxon>Lutisporaceae</taxon>
        <taxon>Lutispora</taxon>
    </lineage>
</organism>
<dbReference type="Gene3D" id="1.10.3720.10">
    <property type="entry name" value="MetI-like"/>
    <property type="match status" value="1"/>
</dbReference>
<gene>
    <name evidence="9" type="ORF">LJD61_13910</name>
</gene>
<feature type="transmembrane region" description="Helical" evidence="7">
    <location>
        <begin position="140"/>
        <end position="156"/>
    </location>
</feature>
<proteinExistence type="inferred from homology"/>
<comment type="caution">
    <text evidence="9">The sequence shown here is derived from an EMBL/GenBank/DDBJ whole genome shotgun (WGS) entry which is preliminary data.</text>
</comment>
<evidence type="ECO:0000313" key="9">
    <source>
        <dbReference type="EMBL" id="MCQ1530633.1"/>
    </source>
</evidence>
<feature type="transmembrane region" description="Helical" evidence="7">
    <location>
        <begin position="114"/>
        <end position="134"/>
    </location>
</feature>
<protein>
    <submittedName>
        <fullName evidence="9">ABC transporter permease</fullName>
    </submittedName>
</protein>
<evidence type="ECO:0000313" key="10">
    <source>
        <dbReference type="Proteomes" id="UP001651880"/>
    </source>
</evidence>
<reference evidence="9 10" key="1">
    <citation type="submission" date="2021-10" db="EMBL/GenBank/DDBJ databases">
        <title>Lutispora strain m25 sp. nov., a thermophilic, non-spore-forming bacterium isolated from a lab-scale methanogenic bioreactor digesting anaerobic sludge.</title>
        <authorList>
            <person name="El Houari A."/>
            <person name="Mcdonald J."/>
        </authorList>
    </citation>
    <scope>NUCLEOTIDE SEQUENCE [LARGE SCALE GENOMIC DNA]</scope>
    <source>
        <strain evidence="10">m25</strain>
    </source>
</reference>
<dbReference type="Pfam" id="PF12911">
    <property type="entry name" value="OppC_N"/>
    <property type="match status" value="1"/>
</dbReference>
<feature type="transmembrane region" description="Helical" evidence="7">
    <location>
        <begin position="195"/>
        <end position="220"/>
    </location>
</feature>
<keyword evidence="4 7" id="KW-0812">Transmembrane</keyword>
<comment type="similarity">
    <text evidence="7">Belongs to the binding-protein-dependent transport system permease family.</text>
</comment>
<evidence type="ECO:0000256" key="7">
    <source>
        <dbReference type="RuleBase" id="RU363032"/>
    </source>
</evidence>
<name>A0ABT1NH75_9FIRM</name>
<dbReference type="Proteomes" id="UP001651880">
    <property type="component" value="Unassembled WGS sequence"/>
</dbReference>
<keyword evidence="6 7" id="KW-0472">Membrane</keyword>
<dbReference type="PROSITE" id="PS50928">
    <property type="entry name" value="ABC_TM1"/>
    <property type="match status" value="1"/>
</dbReference>
<dbReference type="SUPFAM" id="SSF161098">
    <property type="entry name" value="MetI-like"/>
    <property type="match status" value="1"/>
</dbReference>
<feature type="transmembrane region" description="Helical" evidence="7">
    <location>
        <begin position="240"/>
        <end position="263"/>
    </location>
</feature>